<evidence type="ECO:0000256" key="3">
    <source>
        <dbReference type="ARBA" id="ARBA00022540"/>
    </source>
</evidence>
<evidence type="ECO:0000256" key="11">
    <source>
        <dbReference type="SAM" id="MobiDB-lite"/>
    </source>
</evidence>
<keyword evidence="3 13" id="KW-0396">Initiation factor</keyword>
<dbReference type="PROSITE" id="PS51722">
    <property type="entry name" value="G_TR_2"/>
    <property type="match status" value="1"/>
</dbReference>
<sequence length="586" mass="62521">MTKVGMGAEASHDHILTSEYASLLALEFGRNPVVNDEAAFDIYPPPPHPNPSTLPPRPPVVTIMGHVDHGKTTLLDKLRSTSVAKGEAGGITQHIGAFSVPVPASEASGDVRTITFLDTPGHAAFSAMRARGAGVTDKVVLVVAADDGIMPQTKEVIDLIQKENVQVVVAINKVDKPGVNVEKVEQALLAAGVQLETFGGDVPSVRVSGLTGQGLDQLVETISVLAEMQDLRAERDGKVQGYVLESKVQKGLGPVATVLVLRGCLKPSDHIIAGLSHAKVRVLSDSNSQAVKAAYPGMAVTVSGWKELPNAGDEVLQGTESEVKKALANRIRTKEIEATLGDMEAINEQRRLEREEKEKEAEGGEKAEEPAAQPQESGPKELKLVIKGDVSGSVEAVAGALEGIGNHIARVKVIATGVGDVTESDVMRAKAAEGTVVAFSVNTPRHVQSIATSQSVPLMSSTVIYRLMDDVKERVIALLPPIVEQRVLGEANVLQLFEIHLKGKKTMKIAGCRVSNGVVNKTKLARVVRNGEVVHEGRLETLKHRKDDITEAAKGTECGIGFEKYDDLREGDVIQIYQEVEKPGNL</sequence>
<gene>
    <name evidence="13" type="ORF">LAESUDRAFT_642362</name>
</gene>
<reference evidence="13 14" key="1">
    <citation type="journal article" date="2016" name="Mol. Biol. Evol.">
        <title>Comparative Genomics of Early-Diverging Mushroom-Forming Fungi Provides Insights into the Origins of Lignocellulose Decay Capabilities.</title>
        <authorList>
            <person name="Nagy L.G."/>
            <person name="Riley R."/>
            <person name="Tritt A."/>
            <person name="Adam C."/>
            <person name="Daum C."/>
            <person name="Floudas D."/>
            <person name="Sun H."/>
            <person name="Yadav J.S."/>
            <person name="Pangilinan J."/>
            <person name="Larsson K.H."/>
            <person name="Matsuura K."/>
            <person name="Barry K."/>
            <person name="Labutti K."/>
            <person name="Kuo R."/>
            <person name="Ohm R.A."/>
            <person name="Bhattacharya S.S."/>
            <person name="Shirouzu T."/>
            <person name="Yoshinaga Y."/>
            <person name="Martin F.M."/>
            <person name="Grigoriev I.V."/>
            <person name="Hibbett D.S."/>
        </authorList>
    </citation>
    <scope>NUCLEOTIDE SEQUENCE [LARGE SCALE GENOMIC DNA]</scope>
    <source>
        <strain evidence="13 14">93-53</strain>
    </source>
</reference>
<evidence type="ECO:0000313" key="13">
    <source>
        <dbReference type="EMBL" id="KZT11290.1"/>
    </source>
</evidence>
<dbReference type="InterPro" id="IPR009000">
    <property type="entry name" value="Transl_B-barrel_sf"/>
</dbReference>
<accession>A0A165H610</accession>
<dbReference type="Pfam" id="PF22042">
    <property type="entry name" value="EF-G_D2"/>
    <property type="match status" value="1"/>
</dbReference>
<keyword evidence="14" id="KW-1185">Reference proteome</keyword>
<dbReference type="GO" id="GO:0003924">
    <property type="term" value="F:GTPase activity"/>
    <property type="evidence" value="ECO:0007669"/>
    <property type="project" value="InterPro"/>
</dbReference>
<feature type="region of interest" description="Disordered" evidence="11">
    <location>
        <begin position="344"/>
        <end position="380"/>
    </location>
</feature>
<keyword evidence="8" id="KW-0342">GTP-binding</keyword>
<dbReference type="PANTHER" id="PTHR43381">
    <property type="entry name" value="TRANSLATION INITIATION FACTOR IF-2-RELATED"/>
    <property type="match status" value="1"/>
</dbReference>
<dbReference type="Pfam" id="PF11987">
    <property type="entry name" value="IF-2"/>
    <property type="match status" value="1"/>
</dbReference>
<dbReference type="GeneID" id="63820756"/>
<dbReference type="Pfam" id="PF00009">
    <property type="entry name" value="GTP_EFTU"/>
    <property type="match status" value="1"/>
</dbReference>
<evidence type="ECO:0000256" key="8">
    <source>
        <dbReference type="ARBA" id="ARBA00023134"/>
    </source>
</evidence>
<dbReference type="InterPro" id="IPR027417">
    <property type="entry name" value="P-loop_NTPase"/>
</dbReference>
<evidence type="ECO:0000313" key="14">
    <source>
        <dbReference type="Proteomes" id="UP000076871"/>
    </source>
</evidence>
<dbReference type="InterPro" id="IPR005225">
    <property type="entry name" value="Small_GTP-bd"/>
</dbReference>
<dbReference type="PANTHER" id="PTHR43381:SF20">
    <property type="entry name" value="TRANSLATION INITIATION FACTOR IF-2, MITOCHONDRIAL"/>
    <property type="match status" value="1"/>
</dbReference>
<dbReference type="AlphaFoldDB" id="A0A165H610"/>
<dbReference type="CDD" id="cd01887">
    <property type="entry name" value="IF2_eIF5B"/>
    <property type="match status" value="1"/>
</dbReference>
<dbReference type="PRINTS" id="PR00315">
    <property type="entry name" value="ELONGATNFCT"/>
</dbReference>
<dbReference type="InterPro" id="IPR044145">
    <property type="entry name" value="IF2_II"/>
</dbReference>
<dbReference type="EMBL" id="KV427607">
    <property type="protein sequence ID" value="KZT11290.1"/>
    <property type="molecule type" value="Genomic_DNA"/>
</dbReference>
<evidence type="ECO:0000256" key="4">
    <source>
        <dbReference type="ARBA" id="ARBA00022741"/>
    </source>
</evidence>
<dbReference type="FunCoup" id="A0A165H610">
    <property type="interactions" value="460"/>
</dbReference>
<dbReference type="Gene3D" id="2.40.30.10">
    <property type="entry name" value="Translation factors"/>
    <property type="match status" value="2"/>
</dbReference>
<evidence type="ECO:0000256" key="9">
    <source>
        <dbReference type="ARBA" id="ARBA00025162"/>
    </source>
</evidence>
<proteinExistence type="inferred from homology"/>
<dbReference type="SUPFAM" id="SSF52156">
    <property type="entry name" value="Initiation factor IF2/eIF5b, domain 3"/>
    <property type="match status" value="1"/>
</dbReference>
<dbReference type="InterPro" id="IPR015760">
    <property type="entry name" value="TIF_IF2"/>
</dbReference>
<dbReference type="FunFam" id="3.40.50.300:FF:000019">
    <property type="entry name" value="Translation initiation factor IF-2"/>
    <property type="match status" value="1"/>
</dbReference>
<evidence type="ECO:0000256" key="6">
    <source>
        <dbReference type="ARBA" id="ARBA00022946"/>
    </source>
</evidence>
<evidence type="ECO:0000259" key="12">
    <source>
        <dbReference type="PROSITE" id="PS51722"/>
    </source>
</evidence>
<dbReference type="InterPro" id="IPR000795">
    <property type="entry name" value="T_Tr_GTP-bd_dom"/>
</dbReference>
<evidence type="ECO:0000256" key="5">
    <source>
        <dbReference type="ARBA" id="ARBA00022917"/>
    </source>
</evidence>
<dbReference type="GO" id="GO:0003743">
    <property type="term" value="F:translation initiation factor activity"/>
    <property type="evidence" value="ECO:0007669"/>
    <property type="project" value="UniProtKB-KW"/>
</dbReference>
<dbReference type="SUPFAM" id="SSF52540">
    <property type="entry name" value="P-loop containing nucleoside triphosphate hydrolases"/>
    <property type="match status" value="1"/>
</dbReference>
<evidence type="ECO:0000256" key="7">
    <source>
        <dbReference type="ARBA" id="ARBA00023128"/>
    </source>
</evidence>
<dbReference type="FunFam" id="2.40.30.10:FF:000008">
    <property type="entry name" value="Translation initiation factor IF-2"/>
    <property type="match status" value="1"/>
</dbReference>
<dbReference type="SUPFAM" id="SSF50447">
    <property type="entry name" value="Translation proteins"/>
    <property type="match status" value="2"/>
</dbReference>
<keyword evidence="6" id="KW-0809">Transit peptide</keyword>
<dbReference type="InterPro" id="IPR023115">
    <property type="entry name" value="TIF_IF2_dom3"/>
</dbReference>
<dbReference type="Proteomes" id="UP000076871">
    <property type="component" value="Unassembled WGS sequence"/>
</dbReference>
<keyword evidence="5" id="KW-0648">Protein biosynthesis</keyword>
<dbReference type="STRING" id="1314785.A0A165H610"/>
<dbReference type="NCBIfam" id="TIGR00231">
    <property type="entry name" value="small_GTP"/>
    <property type="match status" value="1"/>
</dbReference>
<name>A0A165H610_9APHY</name>
<evidence type="ECO:0000256" key="2">
    <source>
        <dbReference type="ARBA" id="ARBA00007733"/>
    </source>
</evidence>
<organism evidence="13 14">
    <name type="scientific">Laetiporus sulphureus 93-53</name>
    <dbReference type="NCBI Taxonomy" id="1314785"/>
    <lineage>
        <taxon>Eukaryota</taxon>
        <taxon>Fungi</taxon>
        <taxon>Dikarya</taxon>
        <taxon>Basidiomycota</taxon>
        <taxon>Agaricomycotina</taxon>
        <taxon>Agaricomycetes</taxon>
        <taxon>Polyporales</taxon>
        <taxon>Laetiporus</taxon>
    </lineage>
</organism>
<keyword evidence="4" id="KW-0547">Nucleotide-binding</keyword>
<dbReference type="GO" id="GO:0005525">
    <property type="term" value="F:GTP binding"/>
    <property type="evidence" value="ECO:0007669"/>
    <property type="project" value="UniProtKB-KW"/>
</dbReference>
<dbReference type="Gene3D" id="3.40.50.10050">
    <property type="entry name" value="Translation initiation factor IF- 2, domain 3"/>
    <property type="match status" value="1"/>
</dbReference>
<feature type="domain" description="Tr-type G" evidence="12">
    <location>
        <begin position="56"/>
        <end position="232"/>
    </location>
</feature>
<dbReference type="InterPro" id="IPR053905">
    <property type="entry name" value="EF-G-like_DII"/>
</dbReference>
<comment type="function">
    <text evidence="9">One of the essential components for the initiation of protein synthesis. Protects formylmethionyl-tRNA from spontaneous hydrolysis and promotes its binding to the 30S ribosomal subunits. Also involved in the hydrolysis of GTP during the formation of the 70S ribosomal complex.</text>
</comment>
<dbReference type="OrthoDB" id="361630at2759"/>
<dbReference type="Gene3D" id="3.40.50.300">
    <property type="entry name" value="P-loop containing nucleotide triphosphate hydrolases"/>
    <property type="match status" value="1"/>
</dbReference>
<dbReference type="CDD" id="cd03702">
    <property type="entry name" value="IF2_mtIF2_II"/>
    <property type="match status" value="1"/>
</dbReference>
<feature type="compositionally biased region" description="Basic and acidic residues" evidence="11">
    <location>
        <begin position="347"/>
        <end position="369"/>
    </location>
</feature>
<dbReference type="RefSeq" id="XP_040769030.1">
    <property type="nucleotide sequence ID" value="XM_040903726.1"/>
</dbReference>
<comment type="similarity">
    <text evidence="2">Belongs to the TRAFAC class translation factor GTPase superfamily. Classic translation factor GTPase family. IF-2 subfamily.</text>
</comment>
<evidence type="ECO:0000256" key="1">
    <source>
        <dbReference type="ARBA" id="ARBA00004173"/>
    </source>
</evidence>
<dbReference type="InParanoid" id="A0A165H610"/>
<dbReference type="InterPro" id="IPR000178">
    <property type="entry name" value="TF_IF2_bacterial-like"/>
</dbReference>
<comment type="subcellular location">
    <subcellularLocation>
        <location evidence="1">Mitochondrion</location>
    </subcellularLocation>
</comment>
<evidence type="ECO:0000256" key="10">
    <source>
        <dbReference type="ARBA" id="ARBA00044200"/>
    </source>
</evidence>
<dbReference type="CDD" id="cd03692">
    <property type="entry name" value="mtIF2_IVc"/>
    <property type="match status" value="1"/>
</dbReference>
<dbReference type="InterPro" id="IPR036925">
    <property type="entry name" value="TIF_IF2_dom3_sf"/>
</dbReference>
<dbReference type="GO" id="GO:0005739">
    <property type="term" value="C:mitochondrion"/>
    <property type="evidence" value="ECO:0007669"/>
    <property type="project" value="UniProtKB-SubCell"/>
</dbReference>
<protein>
    <recommendedName>
        <fullName evidence="10">Translation initiation factor IF-2, mitochondrial</fullName>
    </recommendedName>
</protein>
<dbReference type="NCBIfam" id="TIGR00487">
    <property type="entry name" value="IF-2"/>
    <property type="match status" value="1"/>
</dbReference>
<dbReference type="FunFam" id="3.40.50.10050:FF:000001">
    <property type="entry name" value="Translation initiation factor IF-2"/>
    <property type="match status" value="1"/>
</dbReference>
<keyword evidence="7" id="KW-0496">Mitochondrion</keyword>